<dbReference type="InterPro" id="IPR035897">
    <property type="entry name" value="Toll_tir_struct_dom_sf"/>
</dbReference>
<proteinExistence type="predicted"/>
<dbReference type="Gene3D" id="3.40.50.10140">
    <property type="entry name" value="Toll/interleukin-1 receptor homology (TIR) domain"/>
    <property type="match status" value="1"/>
</dbReference>
<gene>
    <name evidence="1" type="ORF">H9727_01260</name>
</gene>
<organism evidence="1 2">
    <name type="scientific">Candidatus Borkfalkia avistercoris</name>
    <dbReference type="NCBI Taxonomy" id="2838504"/>
    <lineage>
        <taxon>Bacteria</taxon>
        <taxon>Bacillati</taxon>
        <taxon>Bacillota</taxon>
        <taxon>Clostridia</taxon>
        <taxon>Christensenellales</taxon>
        <taxon>Christensenellaceae</taxon>
        <taxon>Candidatus Borkfalkia</taxon>
    </lineage>
</organism>
<dbReference type="SUPFAM" id="SSF52200">
    <property type="entry name" value="Toll/Interleukin receptor TIR domain"/>
    <property type="match status" value="1"/>
</dbReference>
<dbReference type="EMBL" id="DXCL01000009">
    <property type="protein sequence ID" value="HIZ02894.1"/>
    <property type="molecule type" value="Genomic_DNA"/>
</dbReference>
<name>A0A9D2A809_9FIRM</name>
<sequence length="851" mass="97312">MMSADYDIFISYHGDSHGRNSSYPVADKLKEFFEGHEGKKFKCFLCRRERPDDFYDAINQALLSAKHFILVACDKDGLSDWVADEIKQFDGLRKIGKKPNSIINAYIYGDIQIDDLLDFNPLFSTKDIAYGEDGFAKLYAMVLEKSLQTDRKLSFNFRKDVIEGLVFLCPLTQRFQNKIKGYLAKDSDPAAKEIYRKIADDMIAFEAHVLKSMLAQNPPADCLWIVQTQNPACIADYLITLPDSAGKKMLLFDPSFTTAAIVADGSVIPILSIDDLQFVFKNHIIDVNSKKIFDKNTVAIASEEGNIELPMRYSEEYGNVVYYLRKFGAGQWKETVSQITNIRFCLYVLHALEEYVFKEGTEEHDDVLGEIDFCMIELFGEEYSAKETEKALLEQKKESLIKNESLLERYYDCIKSDTDFGETETKRLFSSRYGEIAFKLREYYSKHSLDMLALILGKLYEVAEEEHAHGFYSRYEALMFLLFKIYIHNIFIVEQNALSDKVYESIQSICRSEYATFARCKLNALLCAYRKELVFGGKLGEAENYNLAVQNILGEFAACIGEILSYTKELKDNPFKEDLLLLYRQRCVIWEQCGDSSVLQEERIAYYKKWKEDCEEAVKVAEMFDCDKEILGCVYLNLASSLNKLAVGDKDSNMAMLNKCLHCLDIALDLLRVSAAERNIGYAYLHKSDCYEAMLALETGGDAEKAAEHADLVKEIRRYSSHAMNIFKTTDDNVAKCWALRLSIKGRILLSNGANRAENIKGGLKSLREAFKYCQASKYVNGMAECVKDFTLYNTIIEQNGLGEALAEEVRLTFFEEMSVFASVIRFLDLEREDIMQMQEQSEKLVSKLVD</sequence>
<keyword evidence="1" id="KW-0675">Receptor</keyword>
<reference evidence="1" key="1">
    <citation type="journal article" date="2021" name="PeerJ">
        <title>Extensive microbial diversity within the chicken gut microbiome revealed by metagenomics and culture.</title>
        <authorList>
            <person name="Gilroy R."/>
            <person name="Ravi A."/>
            <person name="Getino M."/>
            <person name="Pursley I."/>
            <person name="Horton D.L."/>
            <person name="Alikhan N.F."/>
            <person name="Baker D."/>
            <person name="Gharbi K."/>
            <person name="Hall N."/>
            <person name="Watson M."/>
            <person name="Adriaenssens E.M."/>
            <person name="Foster-Nyarko E."/>
            <person name="Jarju S."/>
            <person name="Secka A."/>
            <person name="Antonio M."/>
            <person name="Oren A."/>
            <person name="Chaudhuri R.R."/>
            <person name="La Ragione R."/>
            <person name="Hildebrand F."/>
            <person name="Pallen M.J."/>
        </authorList>
    </citation>
    <scope>NUCLEOTIDE SEQUENCE</scope>
    <source>
        <strain evidence="1">CHK187-5294</strain>
    </source>
</reference>
<reference evidence="1" key="2">
    <citation type="submission" date="2021-04" db="EMBL/GenBank/DDBJ databases">
        <authorList>
            <person name="Gilroy R."/>
        </authorList>
    </citation>
    <scope>NUCLEOTIDE SEQUENCE</scope>
    <source>
        <strain evidence="1">CHK187-5294</strain>
    </source>
</reference>
<evidence type="ECO:0000313" key="1">
    <source>
        <dbReference type="EMBL" id="HIZ02894.1"/>
    </source>
</evidence>
<accession>A0A9D2A809</accession>
<evidence type="ECO:0000313" key="2">
    <source>
        <dbReference type="Proteomes" id="UP000824132"/>
    </source>
</evidence>
<comment type="caution">
    <text evidence="1">The sequence shown here is derived from an EMBL/GenBank/DDBJ whole genome shotgun (WGS) entry which is preliminary data.</text>
</comment>
<protein>
    <submittedName>
        <fullName evidence="1">Toll/interleukin-1 receptor domain-containing protein</fullName>
    </submittedName>
</protein>
<dbReference type="AlphaFoldDB" id="A0A9D2A809"/>
<dbReference type="Proteomes" id="UP000824132">
    <property type="component" value="Unassembled WGS sequence"/>
</dbReference>